<reference evidence="11" key="2">
    <citation type="journal article" date="2009" name="Genome Res.">
        <title>Comparative genomic analyses of the human fungal pathogens Coccidioides and their relatives.</title>
        <authorList>
            <person name="Sharpton T.J."/>
            <person name="Stajich J.E."/>
            <person name="Rounsley S.D."/>
            <person name="Gardner M.J."/>
            <person name="Wortman J.R."/>
            <person name="Jordar V.S."/>
            <person name="Maiti R."/>
            <person name="Kodira C.D."/>
            <person name="Neafsey D.E."/>
            <person name="Zeng Q."/>
            <person name="Hung C.-Y."/>
            <person name="McMahan C."/>
            <person name="Muszewska A."/>
            <person name="Grynberg M."/>
            <person name="Mandel M.A."/>
            <person name="Kellner E.M."/>
            <person name="Barker B.M."/>
            <person name="Galgiani J.N."/>
            <person name="Orbach M.J."/>
            <person name="Kirkland T.N."/>
            <person name="Cole G.T."/>
            <person name="Henn M.R."/>
            <person name="Birren B.W."/>
            <person name="Taylor J.W."/>
        </authorList>
    </citation>
    <scope>NUCLEOTIDE SEQUENCE [LARGE SCALE GENOMIC DNA]</scope>
    <source>
        <strain evidence="11">RMSCC 3488</strain>
    </source>
</reference>
<protein>
    <recommendedName>
        <fullName evidence="9">U4/U6.U5 small nuclear ribonucleoprotein 27kDa protein domain-containing protein</fullName>
    </recommendedName>
</protein>
<reference evidence="11" key="3">
    <citation type="journal article" date="2010" name="Genome Res.">
        <title>Population genomic sequencing of Coccidioides fungi reveals recent hybridization and transposon control.</title>
        <authorList>
            <person name="Neafsey D.E."/>
            <person name="Barker B.M."/>
            <person name="Sharpton T.J."/>
            <person name="Stajich J.E."/>
            <person name="Park D.J."/>
            <person name="Whiston E."/>
            <person name="Hung C.-Y."/>
            <person name="McMahan C."/>
            <person name="White J."/>
            <person name="Sykes S."/>
            <person name="Heiman D."/>
            <person name="Young S."/>
            <person name="Zeng Q."/>
            <person name="Abouelleil A."/>
            <person name="Aftuck L."/>
            <person name="Bessette D."/>
            <person name="Brown A."/>
            <person name="FitzGerald M."/>
            <person name="Lui A."/>
            <person name="Macdonald J.P."/>
            <person name="Priest M."/>
            <person name="Orbach M.J."/>
            <person name="Galgiani J.N."/>
            <person name="Kirkland T.N."/>
            <person name="Cole G.T."/>
            <person name="Birren B.W."/>
            <person name="Henn M.R."/>
            <person name="Taylor J.W."/>
            <person name="Rounsley S.D."/>
        </authorList>
    </citation>
    <scope>NUCLEOTIDE SEQUENCE [LARGE SCALE GENOMIC DNA]</scope>
    <source>
        <strain evidence="11">RMSCC 3488</strain>
    </source>
</reference>
<dbReference type="Proteomes" id="UP000054567">
    <property type="component" value="Unassembled WGS sequence"/>
</dbReference>
<dbReference type="PANTHER" id="PTHR31077:SF1">
    <property type="entry name" value="U4_U6.U5 SMALL NUCLEAR RIBONUCLEOPROTEIN 27 KDA PROTEIN"/>
    <property type="match status" value="1"/>
</dbReference>
<feature type="domain" description="U4/U6.U5 small nuclear ribonucleoprotein 27kDa protein" evidence="9">
    <location>
        <begin position="208"/>
        <end position="262"/>
    </location>
</feature>
<dbReference type="InterPro" id="IPR013957">
    <property type="entry name" value="SNRNP27"/>
</dbReference>
<dbReference type="VEuPathDB" id="FungiDB:CPAG_07721"/>
<evidence type="ECO:0000256" key="3">
    <source>
        <dbReference type="ARBA" id="ARBA00008218"/>
    </source>
</evidence>
<gene>
    <name evidence="10" type="ORF">CPAG_07721</name>
</gene>
<feature type="compositionally biased region" description="Basic and acidic residues" evidence="8">
    <location>
        <begin position="37"/>
        <end position="47"/>
    </location>
</feature>
<reference evidence="10 11" key="1">
    <citation type="submission" date="2007-06" db="EMBL/GenBank/DDBJ databases">
        <title>The Genome Sequence of Coccidioides posadasii RMSCC_3488.</title>
        <authorList>
            <consortium name="Coccidioides Genome Resources Consortium"/>
            <consortium name="The Broad Institute Genome Sequencing Platform"/>
            <person name="Henn M.R."/>
            <person name="Sykes S."/>
            <person name="Young S."/>
            <person name="Jaffe D."/>
            <person name="Berlin A."/>
            <person name="Alvarez P."/>
            <person name="Butler J."/>
            <person name="Gnerre S."/>
            <person name="Grabherr M."/>
            <person name="Mauceli E."/>
            <person name="Brockman W."/>
            <person name="Kodira C."/>
            <person name="Alvarado L."/>
            <person name="Zeng Q."/>
            <person name="Crawford M."/>
            <person name="Antoine C."/>
            <person name="Devon K."/>
            <person name="Galgiani J."/>
            <person name="Orsborn K."/>
            <person name="Lewis M.L."/>
            <person name="Nusbaum C."/>
            <person name="Galagan J."/>
            <person name="Birren B."/>
        </authorList>
    </citation>
    <scope>NUCLEOTIDE SEQUENCE [LARGE SCALE GENOMIC DNA]</scope>
    <source>
        <strain evidence="10 11">RMSCC 3488</strain>
    </source>
</reference>
<evidence type="ECO:0000256" key="1">
    <source>
        <dbReference type="ARBA" id="ARBA00003632"/>
    </source>
</evidence>
<dbReference type="EMBL" id="DS268113">
    <property type="protein sequence ID" value="KMM71415.1"/>
    <property type="molecule type" value="Genomic_DNA"/>
</dbReference>
<proteinExistence type="inferred from homology"/>
<dbReference type="GO" id="GO:0071011">
    <property type="term" value="C:precatalytic spliceosome"/>
    <property type="evidence" value="ECO:0007669"/>
    <property type="project" value="TreeGrafter"/>
</dbReference>
<evidence type="ECO:0000256" key="4">
    <source>
        <dbReference type="ARBA" id="ARBA00011825"/>
    </source>
</evidence>
<feature type="compositionally biased region" description="Basic and acidic residues" evidence="8">
    <location>
        <begin position="159"/>
        <end position="168"/>
    </location>
</feature>
<dbReference type="GO" id="GO:0006397">
    <property type="term" value="P:mRNA processing"/>
    <property type="evidence" value="ECO:0007669"/>
    <property type="project" value="UniProtKB-KW"/>
</dbReference>
<dbReference type="Pfam" id="PF08648">
    <property type="entry name" value="SNRNP27"/>
    <property type="match status" value="1"/>
</dbReference>
<feature type="region of interest" description="Disordered" evidence="8">
    <location>
        <begin position="1"/>
        <end position="198"/>
    </location>
</feature>
<dbReference type="OrthoDB" id="21368at2759"/>
<comment type="function">
    <text evidence="1">May play a role in mRNA splicing.</text>
</comment>
<evidence type="ECO:0000259" key="9">
    <source>
        <dbReference type="Pfam" id="PF08648"/>
    </source>
</evidence>
<name>A0A0J6FPN3_COCPO</name>
<feature type="compositionally biased region" description="Basic and acidic residues" evidence="8">
    <location>
        <begin position="64"/>
        <end position="133"/>
    </location>
</feature>
<keyword evidence="6" id="KW-0508">mRNA splicing</keyword>
<evidence type="ECO:0000256" key="7">
    <source>
        <dbReference type="ARBA" id="ARBA00023242"/>
    </source>
</evidence>
<evidence type="ECO:0000256" key="5">
    <source>
        <dbReference type="ARBA" id="ARBA00022664"/>
    </source>
</evidence>
<evidence type="ECO:0000313" key="10">
    <source>
        <dbReference type="EMBL" id="KMM71415.1"/>
    </source>
</evidence>
<keyword evidence="5" id="KW-0507">mRNA processing</keyword>
<feature type="compositionally biased region" description="Basic residues" evidence="8">
    <location>
        <begin position="134"/>
        <end position="154"/>
    </location>
</feature>
<evidence type="ECO:0000256" key="6">
    <source>
        <dbReference type="ARBA" id="ARBA00023187"/>
    </source>
</evidence>
<accession>A0A0J6FPN3</accession>
<evidence type="ECO:0000256" key="2">
    <source>
        <dbReference type="ARBA" id="ARBA00004123"/>
    </source>
</evidence>
<dbReference type="PANTHER" id="PTHR31077">
    <property type="entry name" value="U4/U6.U5 SMALL NUCLEAR RIBONUCLEOPROTEIN 27 KDA PROTEIN"/>
    <property type="match status" value="1"/>
</dbReference>
<comment type="subunit">
    <text evidence="4">Part of a tri-snRNP complex.</text>
</comment>
<evidence type="ECO:0000256" key="8">
    <source>
        <dbReference type="SAM" id="MobiDB-lite"/>
    </source>
</evidence>
<sequence>MAEPPAKRARRMDSSTMWDMNDRHSKQTTYAADEVDGSGRRDRDETKQPTTSSRAEGRRRSRSRERDDKRRDRSRSRDRWARDGYRDGRRDGDRDMRSVRDRDRSRSRDRSRDKEYSRRDYYSKSSRYRDRPRTRSRSRSRSPARNGAKLRTRSPPRGPRSDRKDTGRRSVPPDADGEPNGLSDRKRQSSKLGDAVRMDLDDAADADDMEQLMMKTMGFKSFRSTQNTKVPGNQIYGVRKEKKTEYRQYMNRVGGFNRPLSPSR</sequence>
<keyword evidence="7" id="KW-0539">Nucleus</keyword>
<organism evidence="10 11">
    <name type="scientific">Coccidioides posadasii RMSCC 3488</name>
    <dbReference type="NCBI Taxonomy" id="454284"/>
    <lineage>
        <taxon>Eukaryota</taxon>
        <taxon>Fungi</taxon>
        <taxon>Dikarya</taxon>
        <taxon>Ascomycota</taxon>
        <taxon>Pezizomycotina</taxon>
        <taxon>Eurotiomycetes</taxon>
        <taxon>Eurotiomycetidae</taxon>
        <taxon>Onygenales</taxon>
        <taxon>Onygenaceae</taxon>
        <taxon>Coccidioides</taxon>
    </lineage>
</organism>
<dbReference type="AlphaFoldDB" id="A0A0J6FPN3"/>
<evidence type="ECO:0000313" key="11">
    <source>
        <dbReference type="Proteomes" id="UP000054567"/>
    </source>
</evidence>
<comment type="subcellular location">
    <subcellularLocation>
        <location evidence="2">Nucleus</location>
    </subcellularLocation>
</comment>
<comment type="similarity">
    <text evidence="3">Belongs to the SNUT3 family.</text>
</comment>
<dbReference type="GO" id="GO:0008380">
    <property type="term" value="P:RNA splicing"/>
    <property type="evidence" value="ECO:0007669"/>
    <property type="project" value="UniProtKB-KW"/>
</dbReference>